<dbReference type="GO" id="GO:0016787">
    <property type="term" value="F:hydrolase activity"/>
    <property type="evidence" value="ECO:0007669"/>
    <property type="project" value="UniProtKB-KW"/>
</dbReference>
<proteinExistence type="predicted"/>
<organism evidence="3 4">
    <name type="scientific">Serratia ureilytica</name>
    <dbReference type="NCBI Taxonomy" id="300181"/>
    <lineage>
        <taxon>Bacteria</taxon>
        <taxon>Pseudomonadati</taxon>
        <taxon>Pseudomonadota</taxon>
        <taxon>Gammaproteobacteria</taxon>
        <taxon>Enterobacterales</taxon>
        <taxon>Yersiniaceae</taxon>
        <taxon>Serratia</taxon>
    </lineage>
</organism>
<evidence type="ECO:0000256" key="2">
    <source>
        <dbReference type="SAM" id="SignalP"/>
    </source>
</evidence>
<dbReference type="CDD" id="cd01846">
    <property type="entry name" value="fatty_acyltransferase_like"/>
    <property type="match status" value="1"/>
</dbReference>
<gene>
    <name evidence="3" type="ORF">Q6237_12785</name>
</gene>
<evidence type="ECO:0000313" key="3">
    <source>
        <dbReference type="EMBL" id="MDQ1861862.1"/>
    </source>
</evidence>
<keyword evidence="1 3" id="KW-0378">Hydrolase</keyword>
<dbReference type="InterPro" id="IPR051058">
    <property type="entry name" value="GDSL_Est/Lipase"/>
</dbReference>
<dbReference type="PANTHER" id="PTHR45648:SF22">
    <property type="entry name" value="GDSL LIPASE_ACYLHYDROLASE FAMILY PROTEIN (AFU_ORTHOLOGUE AFUA_4G14700)"/>
    <property type="match status" value="1"/>
</dbReference>
<dbReference type="RefSeq" id="WP_197771584.1">
    <property type="nucleotide sequence ID" value="NZ_CP070508.1"/>
</dbReference>
<accession>A0ABU0VKA6</accession>
<dbReference type="Gene3D" id="3.40.50.1110">
    <property type="entry name" value="SGNH hydrolase"/>
    <property type="match status" value="1"/>
</dbReference>
<sequence>MKKILCTLFLLSTAAFAKGDLSPLPDSGANHYLSPNGPEIIEKGSPFLLGKAKSTYTYMRCYYRINPASTAPQADYLWARAQNSTSYYRLEGHWWSSLAVSWKNMFYSDTPLSALQQVCGDTLSRAGIRQPLAMIAAANNKLSFNYTVWSNDSPAQSAAINKIIVFGDSLSDTNNVFNASLWRFPNPKSWFLGRFSNGPTWVEYLAKQSGLPVYNWAVGGAASNQQKWVIPGILEQVDSWLIYMKEAKNYRPENSLFTVWIGANDLVTYNQGVDGLIENQGKALTRLASAGAKKILVLNLPDITRAPEFAHRKDGAEIKRQIDDYNRRIKQVADDINRRYPSEPVMLFDLAALFTDMLDNPGRYQVSEVKTSCLDIQAPSSLNYINAIPVRAACTDADNYVFWDLLHPTTHTHRLLAEHIFNYLKQQQVWR</sequence>
<dbReference type="Pfam" id="PF00657">
    <property type="entry name" value="Lipase_GDSL"/>
    <property type="match status" value="1"/>
</dbReference>
<dbReference type="InterPro" id="IPR001087">
    <property type="entry name" value="GDSL"/>
</dbReference>
<evidence type="ECO:0000256" key="1">
    <source>
        <dbReference type="ARBA" id="ARBA00022801"/>
    </source>
</evidence>
<dbReference type="SUPFAM" id="SSF52266">
    <property type="entry name" value="SGNH hydrolase"/>
    <property type="match status" value="1"/>
</dbReference>
<dbReference type="Proteomes" id="UP001177872">
    <property type="component" value="Unassembled WGS sequence"/>
</dbReference>
<protein>
    <submittedName>
        <fullName evidence="3">SGNH/GDSL hydrolase family protein</fullName>
        <ecNumber evidence="3">3.1.-.-</ecNumber>
    </submittedName>
</protein>
<keyword evidence="2" id="KW-0732">Signal</keyword>
<dbReference type="InterPro" id="IPR036514">
    <property type="entry name" value="SGNH_hydro_sf"/>
</dbReference>
<evidence type="ECO:0000313" key="4">
    <source>
        <dbReference type="Proteomes" id="UP001177872"/>
    </source>
</evidence>
<comment type="caution">
    <text evidence="3">The sequence shown here is derived from an EMBL/GenBank/DDBJ whole genome shotgun (WGS) entry which is preliminary data.</text>
</comment>
<dbReference type="EMBL" id="JAVCZN010000004">
    <property type="protein sequence ID" value="MDQ1861862.1"/>
    <property type="molecule type" value="Genomic_DNA"/>
</dbReference>
<feature type="chain" id="PRO_5046667393" evidence="2">
    <location>
        <begin position="18"/>
        <end position="431"/>
    </location>
</feature>
<dbReference type="PANTHER" id="PTHR45648">
    <property type="entry name" value="GDSL LIPASE/ACYLHYDROLASE FAMILY PROTEIN (AFU_ORTHOLOGUE AFUA_4G14700)"/>
    <property type="match status" value="1"/>
</dbReference>
<dbReference type="EC" id="3.1.-.-" evidence="3"/>
<keyword evidence="4" id="KW-1185">Reference proteome</keyword>
<name>A0ABU0VKA6_9GAMM</name>
<reference evidence="3" key="1">
    <citation type="submission" date="2023-07" db="EMBL/GenBank/DDBJ databases">
        <title>In vitro acaricidal activity of Serratia ureilytica strains isolated from Mimosa pudica nodules againts the dust mite Tyrophagus putrescentiae.</title>
        <authorList>
            <person name="Wong-Villareal A."/>
            <person name="Cerqueda-Garcia D."/>
        </authorList>
    </citation>
    <scope>NUCLEOTIDE SEQUENCE</scope>
    <source>
        <strain evidence="3">UTS2</strain>
    </source>
</reference>
<feature type="signal peptide" evidence="2">
    <location>
        <begin position="1"/>
        <end position="17"/>
    </location>
</feature>